<proteinExistence type="predicted"/>
<dbReference type="eggNOG" id="ENOG502SP5Y">
    <property type="taxonomic scope" value="Eukaryota"/>
</dbReference>
<evidence type="ECO:0000313" key="3">
    <source>
        <dbReference type="Proteomes" id="UP000001471"/>
    </source>
</evidence>
<name>B2WJC6_PYRTR</name>
<accession>B2WJC6</accession>
<dbReference type="PANTHER" id="PTHR38795">
    <property type="entry name" value="DUF6604 DOMAIN-CONTAINING PROTEIN"/>
    <property type="match status" value="1"/>
</dbReference>
<dbReference type="HOGENOM" id="CLU_373444_0_0_1"/>
<evidence type="ECO:0000313" key="2">
    <source>
        <dbReference type="EMBL" id="EDU43136.1"/>
    </source>
</evidence>
<dbReference type="Pfam" id="PF20253">
    <property type="entry name" value="DUF6604"/>
    <property type="match status" value="1"/>
</dbReference>
<reference evidence="3" key="1">
    <citation type="journal article" date="2013" name="G3 (Bethesda)">
        <title>Comparative genomics of a plant-pathogenic fungus, Pyrenophora tritici-repentis, reveals transduplication and the impact of repeat elements on pathogenicity and population divergence.</title>
        <authorList>
            <person name="Manning V.A."/>
            <person name="Pandelova I."/>
            <person name="Dhillon B."/>
            <person name="Wilhelm L.J."/>
            <person name="Goodwin S.B."/>
            <person name="Berlin A.M."/>
            <person name="Figueroa M."/>
            <person name="Freitag M."/>
            <person name="Hane J.K."/>
            <person name="Henrissat B."/>
            <person name="Holman W.H."/>
            <person name="Kodira C.D."/>
            <person name="Martin J."/>
            <person name="Oliver R.P."/>
            <person name="Robbertse B."/>
            <person name="Schackwitz W."/>
            <person name="Schwartz D.C."/>
            <person name="Spatafora J.W."/>
            <person name="Turgeon B.G."/>
            <person name="Yandava C."/>
            <person name="Young S."/>
            <person name="Zhou S."/>
            <person name="Zeng Q."/>
            <person name="Grigoriev I.V."/>
            <person name="Ma L.-J."/>
            <person name="Ciuffetti L.M."/>
        </authorList>
    </citation>
    <scope>NUCLEOTIDE SEQUENCE [LARGE SCALE GENOMIC DNA]</scope>
    <source>
        <strain evidence="3">Pt-1C-BFP</strain>
    </source>
</reference>
<dbReference type="InParanoid" id="B2WJC6"/>
<feature type="domain" description="DUF6604" evidence="1">
    <location>
        <begin position="23"/>
        <end position="164"/>
    </location>
</feature>
<protein>
    <recommendedName>
        <fullName evidence="1">DUF6604 domain-containing protein</fullName>
    </recommendedName>
</protein>
<dbReference type="EMBL" id="DS231626">
    <property type="protein sequence ID" value="EDU43136.1"/>
    <property type="molecule type" value="Genomic_DNA"/>
</dbReference>
<dbReference type="Proteomes" id="UP000001471">
    <property type="component" value="Unassembled WGS sequence"/>
</dbReference>
<gene>
    <name evidence="2" type="ORF">PTRG_10085</name>
</gene>
<dbReference type="AlphaFoldDB" id="B2WJC6"/>
<organism evidence="2 3">
    <name type="scientific">Pyrenophora tritici-repentis (strain Pt-1C-BFP)</name>
    <name type="common">Wheat tan spot fungus</name>
    <name type="synonym">Drechslera tritici-repentis</name>
    <dbReference type="NCBI Taxonomy" id="426418"/>
    <lineage>
        <taxon>Eukaryota</taxon>
        <taxon>Fungi</taxon>
        <taxon>Dikarya</taxon>
        <taxon>Ascomycota</taxon>
        <taxon>Pezizomycotina</taxon>
        <taxon>Dothideomycetes</taxon>
        <taxon>Pleosporomycetidae</taxon>
        <taxon>Pleosporales</taxon>
        <taxon>Pleosporineae</taxon>
        <taxon>Pleosporaceae</taxon>
        <taxon>Pyrenophora</taxon>
    </lineage>
</organism>
<dbReference type="InterPro" id="IPR046539">
    <property type="entry name" value="DUF6604"/>
</dbReference>
<sequence>MAPLTSVVDDDRLPPSLFQIYRAYKQSTAVVLDWLQPQTDGCLGSVDDAAHPKVSIHGILVAAQKAAASARRPPAPVHDASKVALVHRKKLTEYYEGLPTKSEESKESTERHKAFNNTLADAYALLFPKRQQSAKCPKKTKSTEKIQPTTTPLSSNSFELLSHFIEHEPDYGASVSHFWANIRAKAPKKRSSICVGAEATLTKSRELWTAVARGEVPMAVGGFSINWMYEWLREMVRANEVGTKEPTLLPGVYIPRKHGVEYGRYGCDERLNDFIEDWGFLAGYHEISKFRKTLRKDGFIIAKPERERLEDYFETTPPATESKPKTHCSPALPTGLPSSFEFTFTLSKDHQVPDIPDVHHQKKPETDPQSSYIYDNLLAQSILCSVYRVVEQAAITFKTDPLTVKSFLISRAMNGIGNLIKQMSGFRDGTEFSLHNQSPWINGGHMASILGRGTFVGIELLNDRGHFALVLHVYNMLKQTALMRQKLPILEELETHFGSAVFTSLTNRPRKDYLATYDRYRGYKLKRRRTIFDDTDYLHREPPKMYKELPFSRDGRIKAANLSTFALEGAMNKYRINLLLGKLADEDQGPKFKHYDFDHPSRCRAFFADHSLTDLTERAKDCIMREFQGPLPLAKINYFAVMTLCMEIWEQVCRRATLAGHSDTPKQTEFDFLWNKMPKRVEDAEAMCGMWIGISALNVAEYGKDNRNRARPLDSYSLPIMVRDAMVEVCEGKELSDFLWKSDC</sequence>
<evidence type="ECO:0000259" key="1">
    <source>
        <dbReference type="Pfam" id="PF20253"/>
    </source>
</evidence>
<dbReference type="PANTHER" id="PTHR38795:SF1">
    <property type="entry name" value="DUF6604 DOMAIN-CONTAINING PROTEIN"/>
    <property type="match status" value="1"/>
</dbReference>